<dbReference type="InterPro" id="IPR007074">
    <property type="entry name" value="LicD/FKTN/FKRP_NTP_transf"/>
</dbReference>
<dbReference type="PANTHER" id="PTHR43404:SF2">
    <property type="entry name" value="LIPOPOLYSACCHARIDE CHOLINEPHOSPHOTRANSFERASE LICD"/>
    <property type="match status" value="1"/>
</dbReference>
<dbReference type="GO" id="GO:0009100">
    <property type="term" value="P:glycoprotein metabolic process"/>
    <property type="evidence" value="ECO:0007669"/>
    <property type="project" value="UniProtKB-ARBA"/>
</dbReference>
<reference evidence="3" key="1">
    <citation type="submission" date="2019-08" db="EMBL/GenBank/DDBJ databases">
        <title>Arthrobacter sp. nov., isolated from plateau pika and Tibetan wild ass.</title>
        <authorList>
            <person name="Ge Y."/>
        </authorList>
    </citation>
    <scope>NUCLEOTIDE SEQUENCE [LARGE SCALE GENOMIC DNA]</scope>
    <source>
        <strain evidence="3">HF-4214</strain>
    </source>
</reference>
<protein>
    <submittedName>
        <fullName evidence="2">LicD family protein</fullName>
    </submittedName>
</protein>
<dbReference type="RefSeq" id="WP_154334451.1">
    <property type="nucleotide sequence ID" value="NZ_VTFY01000013.1"/>
</dbReference>
<dbReference type="Proteomes" id="UP000438093">
    <property type="component" value="Unassembled WGS sequence"/>
</dbReference>
<feature type="domain" description="LicD/FKTN/FKRP nucleotidyltransferase" evidence="1">
    <location>
        <begin position="32"/>
        <end position="260"/>
    </location>
</feature>
<name>A0A6N7RSN0_9ACTN</name>
<organism evidence="2 3">
    <name type="scientific">Eggerthella guodeyinii</name>
    <dbReference type="NCBI Taxonomy" id="2690837"/>
    <lineage>
        <taxon>Bacteria</taxon>
        <taxon>Bacillati</taxon>
        <taxon>Actinomycetota</taxon>
        <taxon>Coriobacteriia</taxon>
        <taxon>Eggerthellales</taxon>
        <taxon>Eggerthellaceae</taxon>
        <taxon>Eggerthella</taxon>
    </lineage>
</organism>
<comment type="caution">
    <text evidence="2">The sequence shown here is derived from an EMBL/GenBank/DDBJ whole genome shotgun (WGS) entry which is preliminary data.</text>
</comment>
<accession>A0A6N7RSN0</accession>
<keyword evidence="3" id="KW-1185">Reference proteome</keyword>
<evidence type="ECO:0000259" key="1">
    <source>
        <dbReference type="Pfam" id="PF04991"/>
    </source>
</evidence>
<evidence type="ECO:0000313" key="3">
    <source>
        <dbReference type="Proteomes" id="UP000438093"/>
    </source>
</evidence>
<dbReference type="PANTHER" id="PTHR43404">
    <property type="entry name" value="LIPOPOLYSACCHARIDE CHOLINEPHOSPHOTRANSFERASE LICD"/>
    <property type="match status" value="1"/>
</dbReference>
<dbReference type="AlphaFoldDB" id="A0A6N7RSN0"/>
<dbReference type="InterPro" id="IPR052942">
    <property type="entry name" value="LPS_cholinephosphotransferase"/>
</dbReference>
<evidence type="ECO:0000313" key="2">
    <source>
        <dbReference type="EMBL" id="MRX83648.1"/>
    </source>
</evidence>
<dbReference type="EMBL" id="VTFY01000013">
    <property type="protein sequence ID" value="MRX83648.1"/>
    <property type="molecule type" value="Genomic_DNA"/>
</dbReference>
<gene>
    <name evidence="2" type="ORF">GJG86_14285</name>
</gene>
<sequence length="290" mass="34044">MKQTIDQFYDEETLRRLQLVELDILKKFDRMCEKHGLEYFAAYGTVLGAVRHQGFIPWDDDIDVGMPRKDYERLAELVPLEFGDEYSLLNGQIDPRYPFMTSRIMKKGTEFRMYSMKDLPCDLGIFLDIFCFDTIPDNVREQKKLARSCWIIEKMCILRNTPFPNLPYRGAKRALTYAACGVGSIVMKVFPRKKLHEWMQSSARRYEGSDTRFIGCPFGLKPFESIYPVDMVYPLKRMKFEDMDIPMPNDPHAMLKQIYGDTYMTPPPEGRRSYIIPYKLSFVGDEEVFQ</sequence>
<proteinExistence type="predicted"/>
<dbReference type="Pfam" id="PF04991">
    <property type="entry name" value="LicD"/>
    <property type="match status" value="1"/>
</dbReference>